<evidence type="ECO:0000256" key="5">
    <source>
        <dbReference type="ARBA" id="ARBA00022737"/>
    </source>
</evidence>
<dbReference type="PANTHER" id="PTHR43099:SF2">
    <property type="entry name" value="UPF0053 PROTEIN YRKA"/>
    <property type="match status" value="1"/>
</dbReference>
<dbReference type="AlphaFoldDB" id="G9YG87"/>
<gene>
    <name evidence="14" type="ORF">HMPREF0080_00651</name>
</gene>
<dbReference type="Pfam" id="PF01595">
    <property type="entry name" value="CNNM"/>
    <property type="match status" value="1"/>
</dbReference>
<dbReference type="PATRIC" id="fig|861450.3.peg.625"/>
<keyword evidence="4 10" id="KW-0812">Transmembrane</keyword>
<comment type="subcellular location">
    <subcellularLocation>
        <location evidence="1">Cell membrane</location>
        <topology evidence="1">Multi-pass membrane protein</topology>
    </subcellularLocation>
</comment>
<dbReference type="FunFam" id="3.10.580.10:FF:000002">
    <property type="entry name" value="Magnesium/cobalt efflux protein CorC"/>
    <property type="match status" value="1"/>
</dbReference>
<evidence type="ECO:0000256" key="7">
    <source>
        <dbReference type="ARBA" id="ARBA00023122"/>
    </source>
</evidence>
<feature type="transmembrane region" description="Helical" evidence="11">
    <location>
        <begin position="6"/>
        <end position="27"/>
    </location>
</feature>
<feature type="transmembrane region" description="Helical" evidence="11">
    <location>
        <begin position="62"/>
        <end position="88"/>
    </location>
</feature>
<evidence type="ECO:0000256" key="1">
    <source>
        <dbReference type="ARBA" id="ARBA00004651"/>
    </source>
</evidence>
<feature type="domain" description="CBS" evidence="12">
    <location>
        <begin position="287"/>
        <end position="348"/>
    </location>
</feature>
<feature type="domain" description="CNNM transmembrane" evidence="13">
    <location>
        <begin position="4"/>
        <end position="205"/>
    </location>
</feature>
<reference evidence="14 15" key="1">
    <citation type="submission" date="2011-08" db="EMBL/GenBank/DDBJ databases">
        <authorList>
            <person name="Weinstock G."/>
            <person name="Sodergren E."/>
            <person name="Clifton S."/>
            <person name="Fulton L."/>
            <person name="Fulton B."/>
            <person name="Courtney L."/>
            <person name="Fronick C."/>
            <person name="Harrison M."/>
            <person name="Strong C."/>
            <person name="Farmer C."/>
            <person name="Delahaunty K."/>
            <person name="Markovic C."/>
            <person name="Hall O."/>
            <person name="Minx P."/>
            <person name="Tomlinson C."/>
            <person name="Mitreva M."/>
            <person name="Hou S."/>
            <person name="Chen J."/>
            <person name="Wollam A."/>
            <person name="Pepin K.H."/>
            <person name="Johnson M."/>
            <person name="Bhonagiri V."/>
            <person name="Zhang X."/>
            <person name="Suruliraj S."/>
            <person name="Warren W."/>
            <person name="Chinwalla A."/>
            <person name="Mardis E.R."/>
            <person name="Wilson R.K."/>
        </authorList>
    </citation>
    <scope>NUCLEOTIDE SEQUENCE [LARGE SCALE GENOMIC DNA]</scope>
    <source>
        <strain evidence="14 15">F0357</strain>
    </source>
</reference>
<accession>G9YG87</accession>
<protein>
    <submittedName>
        <fullName evidence="14">CBS domain protein</fullName>
    </submittedName>
</protein>
<evidence type="ECO:0000256" key="6">
    <source>
        <dbReference type="ARBA" id="ARBA00022989"/>
    </source>
</evidence>
<dbReference type="GO" id="GO:0050660">
    <property type="term" value="F:flavin adenine dinucleotide binding"/>
    <property type="evidence" value="ECO:0007669"/>
    <property type="project" value="InterPro"/>
</dbReference>
<dbReference type="InterPro" id="IPR016169">
    <property type="entry name" value="FAD-bd_PCMH_sub2"/>
</dbReference>
<comment type="similarity">
    <text evidence="2">Belongs to the UPF0053 family.</text>
</comment>
<dbReference type="InterPro" id="IPR005170">
    <property type="entry name" value="Transptr-assoc_dom"/>
</dbReference>
<dbReference type="RefSeq" id="WP_006789640.1">
    <property type="nucleotide sequence ID" value="NZ_JH417574.1"/>
</dbReference>
<keyword evidence="15" id="KW-1185">Reference proteome</keyword>
<dbReference type="OrthoDB" id="9798188at2"/>
<evidence type="ECO:0000256" key="11">
    <source>
        <dbReference type="SAM" id="Phobius"/>
    </source>
</evidence>
<evidence type="ECO:0000259" key="13">
    <source>
        <dbReference type="PROSITE" id="PS51846"/>
    </source>
</evidence>
<evidence type="ECO:0000259" key="12">
    <source>
        <dbReference type="PROSITE" id="PS51371"/>
    </source>
</evidence>
<keyword evidence="7 9" id="KW-0129">CBS domain</keyword>
<evidence type="ECO:0000313" key="14">
    <source>
        <dbReference type="EMBL" id="EHM42346.1"/>
    </source>
</evidence>
<dbReference type="PROSITE" id="PS51846">
    <property type="entry name" value="CNNM"/>
    <property type="match status" value="1"/>
</dbReference>
<keyword evidence="6 10" id="KW-1133">Transmembrane helix</keyword>
<feature type="transmembrane region" description="Helical" evidence="11">
    <location>
        <begin position="100"/>
        <end position="122"/>
    </location>
</feature>
<dbReference type="InterPro" id="IPR046342">
    <property type="entry name" value="CBS_dom_sf"/>
</dbReference>
<organism evidence="14 15">
    <name type="scientific">Anaeroglobus geminatus F0357</name>
    <dbReference type="NCBI Taxonomy" id="861450"/>
    <lineage>
        <taxon>Bacteria</taxon>
        <taxon>Bacillati</taxon>
        <taxon>Bacillota</taxon>
        <taxon>Negativicutes</taxon>
        <taxon>Veillonellales</taxon>
        <taxon>Veillonellaceae</taxon>
        <taxon>Anaeroglobus</taxon>
    </lineage>
</organism>
<name>G9YG87_9FIRM</name>
<dbReference type="InterPro" id="IPR002550">
    <property type="entry name" value="CNNM"/>
</dbReference>
<dbReference type="InterPro" id="IPR044751">
    <property type="entry name" value="Ion_transp-like_CBS"/>
</dbReference>
<dbReference type="GO" id="GO:0005886">
    <property type="term" value="C:plasma membrane"/>
    <property type="evidence" value="ECO:0007669"/>
    <property type="project" value="UniProtKB-SubCell"/>
</dbReference>
<evidence type="ECO:0000256" key="10">
    <source>
        <dbReference type="PROSITE-ProRule" id="PRU01193"/>
    </source>
</evidence>
<dbReference type="eggNOG" id="COG1253">
    <property type="taxonomic scope" value="Bacteria"/>
</dbReference>
<dbReference type="Gene3D" id="3.10.580.10">
    <property type="entry name" value="CBS-domain"/>
    <property type="match status" value="1"/>
</dbReference>
<comment type="caution">
    <text evidence="14">The sequence shown here is derived from an EMBL/GenBank/DDBJ whole genome shotgun (WGS) entry which is preliminary data.</text>
</comment>
<dbReference type="SUPFAM" id="SSF56176">
    <property type="entry name" value="FAD-binding/transporter-associated domain-like"/>
    <property type="match status" value="1"/>
</dbReference>
<dbReference type="Proteomes" id="UP000005481">
    <property type="component" value="Unassembled WGS sequence"/>
</dbReference>
<dbReference type="InterPro" id="IPR000644">
    <property type="entry name" value="CBS_dom"/>
</dbReference>
<dbReference type="CDD" id="cd04590">
    <property type="entry name" value="CBS_pair_CorC_HlyC_assoc"/>
    <property type="match status" value="1"/>
</dbReference>
<dbReference type="Pfam" id="PF03471">
    <property type="entry name" value="CorC_HlyC"/>
    <property type="match status" value="1"/>
</dbReference>
<dbReference type="InterPro" id="IPR036318">
    <property type="entry name" value="FAD-bd_PCMH-like_sf"/>
</dbReference>
<proteinExistence type="inferred from homology"/>
<evidence type="ECO:0000256" key="2">
    <source>
        <dbReference type="ARBA" id="ARBA00006337"/>
    </source>
</evidence>
<evidence type="ECO:0000256" key="3">
    <source>
        <dbReference type="ARBA" id="ARBA00022475"/>
    </source>
</evidence>
<evidence type="ECO:0000256" key="8">
    <source>
        <dbReference type="ARBA" id="ARBA00023136"/>
    </source>
</evidence>
<dbReference type="Pfam" id="PF00571">
    <property type="entry name" value="CBS"/>
    <property type="match status" value="2"/>
</dbReference>
<dbReference type="SMART" id="SM01091">
    <property type="entry name" value="CorC_HlyC"/>
    <property type="match status" value="1"/>
</dbReference>
<keyword evidence="8 10" id="KW-0472">Membrane</keyword>
<keyword evidence="5" id="KW-0677">Repeat</keyword>
<dbReference type="SUPFAM" id="SSF54631">
    <property type="entry name" value="CBS-domain pair"/>
    <property type="match status" value="1"/>
</dbReference>
<evidence type="ECO:0000256" key="9">
    <source>
        <dbReference type="PROSITE-ProRule" id="PRU00703"/>
    </source>
</evidence>
<dbReference type="HOGENOM" id="CLU_015237_4_0_9"/>
<dbReference type="PROSITE" id="PS51371">
    <property type="entry name" value="CBS"/>
    <property type="match status" value="2"/>
</dbReference>
<evidence type="ECO:0000256" key="4">
    <source>
        <dbReference type="ARBA" id="ARBA00022692"/>
    </source>
</evidence>
<dbReference type="PANTHER" id="PTHR43099">
    <property type="entry name" value="UPF0053 PROTEIN YRKA"/>
    <property type="match status" value="1"/>
</dbReference>
<dbReference type="EMBL" id="AGCJ01000020">
    <property type="protein sequence ID" value="EHM42346.1"/>
    <property type="molecule type" value="Genomic_DNA"/>
</dbReference>
<evidence type="ECO:0000313" key="15">
    <source>
        <dbReference type="Proteomes" id="UP000005481"/>
    </source>
</evidence>
<dbReference type="Gene3D" id="3.30.465.10">
    <property type="match status" value="1"/>
</dbReference>
<dbReference type="STRING" id="861450.HMPREF0080_00651"/>
<feature type="domain" description="CBS" evidence="12">
    <location>
        <begin position="224"/>
        <end position="284"/>
    </location>
</feature>
<dbReference type="InterPro" id="IPR051676">
    <property type="entry name" value="UPF0053_domain"/>
</dbReference>
<keyword evidence="3" id="KW-1003">Cell membrane</keyword>
<sequence length="444" mass="49694">MEEQIGTLVTCVLIFFAALAVHGFCVLGKFAFVQLRKESIEERVRDGDMSARKLLRYYDAPGIFLSMAQAGVSLSAFTAGATLFYGLVYTYGEWGVLTPFYILHVLIYGAVIAVLTLLFWVLGELVPKSVGMQVPEKTLRVVGGAIYGMSKIFYPLLAAGMKLGQLVLSGKSLDVTNEIDMVHSEDEIRMLITASHKEGKIDKLESELIDNVFDFSDLLAKEIMIPRQEIVCLYAEESMAQNLKTINTSRHTRYPLCEEDKDHVLGLVHIKDVLDLHINRRNNLRLINRPILMVPEIMPVSKLLQLMRARRTYLAVVVDEYGSTVGLIGLEDIMEELVGTIRNEHTAEKEEIQPLPQGAYEFAGTVLLDDVEELLHIPVEDDLDVDTIGGYVFNLLGHTPHVKDKVTIGRYVFTVMEIQGFRIVRLRAVPGVVPEEAGDTHESE</sequence>